<keyword evidence="8" id="KW-1185">Reference proteome</keyword>
<proteinExistence type="inferred from homology"/>
<dbReference type="GO" id="GO:0005886">
    <property type="term" value="C:plasma membrane"/>
    <property type="evidence" value="ECO:0007669"/>
    <property type="project" value="UniProtKB-SubCell"/>
</dbReference>
<keyword evidence="4 6" id="KW-1133">Transmembrane helix</keyword>
<organism evidence="7 8">
    <name type="scientific">Hwanghaeella grinnelliae</name>
    <dbReference type="NCBI Taxonomy" id="2500179"/>
    <lineage>
        <taxon>Bacteria</taxon>
        <taxon>Pseudomonadati</taxon>
        <taxon>Pseudomonadota</taxon>
        <taxon>Alphaproteobacteria</taxon>
        <taxon>Rhodospirillales</taxon>
        <taxon>Rhodospirillaceae</taxon>
        <taxon>Hwanghaeella</taxon>
    </lineage>
</organism>
<comment type="caution">
    <text evidence="7">The sequence shown here is derived from an EMBL/GenBank/DDBJ whole genome shotgun (WGS) entry which is preliminary data.</text>
</comment>
<reference evidence="8" key="1">
    <citation type="submission" date="2019-01" db="EMBL/GenBank/DDBJ databases">
        <title>Gri0909 isolated from a small marine red alga.</title>
        <authorList>
            <person name="Kim J."/>
            <person name="Jeong S.E."/>
            <person name="Jeon C.O."/>
        </authorList>
    </citation>
    <scope>NUCLEOTIDE SEQUENCE [LARGE SCALE GENOMIC DNA]</scope>
    <source>
        <strain evidence="8">Gri0909</strain>
    </source>
</reference>
<dbReference type="PANTHER" id="PTHR23427">
    <property type="entry name" value="SURFEIT LOCUS PROTEIN"/>
    <property type="match status" value="1"/>
</dbReference>
<evidence type="ECO:0000256" key="3">
    <source>
        <dbReference type="ARBA" id="ARBA00022692"/>
    </source>
</evidence>
<evidence type="ECO:0000256" key="6">
    <source>
        <dbReference type="RuleBase" id="RU363076"/>
    </source>
</evidence>
<comment type="subcellular location">
    <subcellularLocation>
        <location evidence="6">Cell membrane</location>
        <topology evidence="6">Multi-pass membrane protein</topology>
    </subcellularLocation>
    <subcellularLocation>
        <location evidence="1">Membrane</location>
    </subcellularLocation>
</comment>
<evidence type="ECO:0000256" key="1">
    <source>
        <dbReference type="ARBA" id="ARBA00004370"/>
    </source>
</evidence>
<feature type="transmembrane region" description="Helical" evidence="6">
    <location>
        <begin position="210"/>
        <end position="230"/>
    </location>
</feature>
<name>A0A3S2Y1I1_9PROT</name>
<evidence type="ECO:0000256" key="5">
    <source>
        <dbReference type="ARBA" id="ARBA00023136"/>
    </source>
</evidence>
<dbReference type="Pfam" id="PF02104">
    <property type="entry name" value="SURF1"/>
    <property type="match status" value="1"/>
</dbReference>
<sequence>MGFRPKLIPTLFSLPVFIAMLFLGTWQVQRLEWKQDLIEKLQERAAQAPGAIPDAPVNEEDYEFTPVQVKGVYDHDHEFHLVNRSLNGEAGINVVTPLKMDDGKTVLVNRGWVPFEMRDKELRPEGLLSGEQTVTGLLRFVKPRSMIENWVVPENEPENNAWFNIDPEAMARQAGLPSLPEYYILASDQSARGNLPQGRQWSLDVRNDHLQYAITWYCLALGLLVIYVIYHRKAAAEEKS</sequence>
<dbReference type="RefSeq" id="WP_127767378.1">
    <property type="nucleotide sequence ID" value="NZ_SADE01000003.1"/>
</dbReference>
<dbReference type="InterPro" id="IPR045214">
    <property type="entry name" value="Surf1/Surf4"/>
</dbReference>
<keyword evidence="6" id="KW-1003">Cell membrane</keyword>
<keyword evidence="5 6" id="KW-0472">Membrane</keyword>
<dbReference type="CDD" id="cd06662">
    <property type="entry name" value="SURF1"/>
    <property type="match status" value="1"/>
</dbReference>
<dbReference type="OrthoDB" id="6079986at2"/>
<dbReference type="Proteomes" id="UP000287447">
    <property type="component" value="Unassembled WGS sequence"/>
</dbReference>
<protein>
    <recommendedName>
        <fullName evidence="6">SURF1-like protein</fullName>
    </recommendedName>
</protein>
<dbReference type="PANTHER" id="PTHR23427:SF2">
    <property type="entry name" value="SURFEIT LOCUS PROTEIN 1"/>
    <property type="match status" value="1"/>
</dbReference>
<gene>
    <name evidence="7" type="ORF">EOI86_19715</name>
</gene>
<comment type="caution">
    <text evidence="6">Lacks conserved residue(s) required for the propagation of feature annotation.</text>
</comment>
<dbReference type="PROSITE" id="PS50895">
    <property type="entry name" value="SURF1"/>
    <property type="match status" value="1"/>
</dbReference>
<dbReference type="AlphaFoldDB" id="A0A3S2Y1I1"/>
<accession>A0A3S2Y1I1</accession>
<evidence type="ECO:0000256" key="2">
    <source>
        <dbReference type="ARBA" id="ARBA00007165"/>
    </source>
</evidence>
<keyword evidence="3 6" id="KW-0812">Transmembrane</keyword>
<evidence type="ECO:0000256" key="4">
    <source>
        <dbReference type="ARBA" id="ARBA00022989"/>
    </source>
</evidence>
<comment type="similarity">
    <text evidence="2 6">Belongs to the SURF1 family.</text>
</comment>
<evidence type="ECO:0000313" key="7">
    <source>
        <dbReference type="EMBL" id="RVU35057.1"/>
    </source>
</evidence>
<dbReference type="EMBL" id="SADE01000003">
    <property type="protein sequence ID" value="RVU35057.1"/>
    <property type="molecule type" value="Genomic_DNA"/>
</dbReference>
<evidence type="ECO:0000313" key="8">
    <source>
        <dbReference type="Proteomes" id="UP000287447"/>
    </source>
</evidence>
<dbReference type="InterPro" id="IPR002994">
    <property type="entry name" value="Surf1/Shy1"/>
</dbReference>